<keyword evidence="3" id="KW-0735">Signal-anchor</keyword>
<dbReference type="GO" id="GO:0016491">
    <property type="term" value="F:oxidoreductase activity"/>
    <property type="evidence" value="ECO:0007669"/>
    <property type="project" value="InterPro"/>
</dbReference>
<evidence type="ECO:0000256" key="2">
    <source>
        <dbReference type="ARBA" id="ARBA00022748"/>
    </source>
</evidence>
<keyword evidence="3" id="KW-0812">Transmembrane</keyword>
<evidence type="ECO:0000313" key="7">
    <source>
        <dbReference type="Proteomes" id="UP000287394"/>
    </source>
</evidence>
<organism evidence="6 7">
    <name type="scientific">Capsulimonas corticalis</name>
    <dbReference type="NCBI Taxonomy" id="2219043"/>
    <lineage>
        <taxon>Bacteria</taxon>
        <taxon>Bacillati</taxon>
        <taxon>Armatimonadota</taxon>
        <taxon>Armatimonadia</taxon>
        <taxon>Capsulimonadales</taxon>
        <taxon>Capsulimonadaceae</taxon>
        <taxon>Capsulimonas</taxon>
    </lineage>
</organism>
<dbReference type="KEGG" id="ccot:CCAX7_48370"/>
<dbReference type="Proteomes" id="UP000287394">
    <property type="component" value="Chromosome"/>
</dbReference>
<proteinExistence type="predicted"/>
<keyword evidence="5" id="KW-0676">Redox-active center</keyword>
<dbReference type="Gene3D" id="3.40.30.10">
    <property type="entry name" value="Glutaredoxin"/>
    <property type="match status" value="1"/>
</dbReference>
<dbReference type="Pfam" id="PF00578">
    <property type="entry name" value="AhpC-TSA"/>
    <property type="match status" value="1"/>
</dbReference>
<evidence type="ECO:0000256" key="4">
    <source>
        <dbReference type="ARBA" id="ARBA00023157"/>
    </source>
</evidence>
<dbReference type="PANTHER" id="PTHR42852">
    <property type="entry name" value="THIOL:DISULFIDE INTERCHANGE PROTEIN DSBE"/>
    <property type="match status" value="1"/>
</dbReference>
<comment type="subcellular location">
    <subcellularLocation>
        <location evidence="1">Cell envelope</location>
    </subcellularLocation>
</comment>
<sequence>MDNRIVKSLVALLLVGVIALSFLSAKTQWDDTGGSDGLIPQSKAKTAPNFTIPDVGTGQLVDLQATARRQPVVFSFWATWCGPCRMELPHLQALSEKYRGRVQFYGINGDASPETIKKFAAQNNLTFPMLSDNQGVAHTRYSVDSIPLMVVVDHAGKVRAVTEGYDPEMDDHLPKVLDALIAGQ</sequence>
<evidence type="ECO:0000313" key="6">
    <source>
        <dbReference type="EMBL" id="BDI32786.1"/>
    </source>
</evidence>
<dbReference type="RefSeq" id="WP_165863917.1">
    <property type="nucleotide sequence ID" value="NZ_AP025739.1"/>
</dbReference>
<dbReference type="PROSITE" id="PS51352">
    <property type="entry name" value="THIOREDOXIN_2"/>
    <property type="match status" value="1"/>
</dbReference>
<dbReference type="GO" id="GO:0030313">
    <property type="term" value="C:cell envelope"/>
    <property type="evidence" value="ECO:0007669"/>
    <property type="project" value="UniProtKB-SubCell"/>
</dbReference>
<name>A0A402CQD7_9BACT</name>
<dbReference type="InterPro" id="IPR036249">
    <property type="entry name" value="Thioredoxin-like_sf"/>
</dbReference>
<accession>A0A402CQD7</accession>
<dbReference type="InterPro" id="IPR013766">
    <property type="entry name" value="Thioredoxin_domain"/>
</dbReference>
<reference evidence="6 7" key="1">
    <citation type="journal article" date="2019" name="Int. J. Syst. Evol. Microbiol.">
        <title>Capsulimonas corticalis gen. nov., sp. nov., an aerobic capsulated bacterium, of a novel bacterial order, Capsulimonadales ord. nov., of the class Armatimonadia of the phylum Armatimonadetes.</title>
        <authorList>
            <person name="Li J."/>
            <person name="Kudo C."/>
            <person name="Tonouchi A."/>
        </authorList>
    </citation>
    <scope>NUCLEOTIDE SEQUENCE [LARGE SCALE GENOMIC DNA]</scope>
    <source>
        <strain evidence="6 7">AX-7</strain>
    </source>
</reference>
<evidence type="ECO:0000256" key="3">
    <source>
        <dbReference type="ARBA" id="ARBA00022968"/>
    </source>
</evidence>
<evidence type="ECO:0000256" key="1">
    <source>
        <dbReference type="ARBA" id="ARBA00004196"/>
    </source>
</evidence>
<dbReference type="InterPro" id="IPR050553">
    <property type="entry name" value="Thioredoxin_ResA/DsbE_sf"/>
</dbReference>
<gene>
    <name evidence="6" type="ORF">CCAX7_48370</name>
</gene>
<evidence type="ECO:0000256" key="5">
    <source>
        <dbReference type="ARBA" id="ARBA00023284"/>
    </source>
</evidence>
<dbReference type="InterPro" id="IPR000866">
    <property type="entry name" value="AhpC/TSA"/>
</dbReference>
<dbReference type="CDD" id="cd02966">
    <property type="entry name" value="TlpA_like_family"/>
    <property type="match status" value="1"/>
</dbReference>
<dbReference type="GO" id="GO:0017004">
    <property type="term" value="P:cytochrome complex assembly"/>
    <property type="evidence" value="ECO:0007669"/>
    <property type="project" value="UniProtKB-KW"/>
</dbReference>
<keyword evidence="4" id="KW-1015">Disulfide bond</keyword>
<dbReference type="GO" id="GO:0016209">
    <property type="term" value="F:antioxidant activity"/>
    <property type="evidence" value="ECO:0007669"/>
    <property type="project" value="InterPro"/>
</dbReference>
<protein>
    <submittedName>
        <fullName evidence="6">Thioredoxin</fullName>
    </submittedName>
</protein>
<dbReference type="AlphaFoldDB" id="A0A402CQD7"/>
<keyword evidence="7" id="KW-1185">Reference proteome</keyword>
<keyword evidence="2" id="KW-0201">Cytochrome c-type biogenesis</keyword>
<dbReference type="SUPFAM" id="SSF52833">
    <property type="entry name" value="Thioredoxin-like"/>
    <property type="match status" value="1"/>
</dbReference>
<dbReference type="PANTHER" id="PTHR42852:SF6">
    <property type="entry name" value="THIOL:DISULFIDE INTERCHANGE PROTEIN DSBE"/>
    <property type="match status" value="1"/>
</dbReference>
<dbReference type="EMBL" id="AP025739">
    <property type="protein sequence ID" value="BDI32786.1"/>
    <property type="molecule type" value="Genomic_DNA"/>
</dbReference>